<accession>T0IXB1</accession>
<evidence type="ECO:0000259" key="1">
    <source>
        <dbReference type="Pfam" id="PF13577"/>
    </source>
</evidence>
<dbReference type="RefSeq" id="WP_021234424.1">
    <property type="nucleotide sequence ID" value="NZ_ATHL01000082.1"/>
</dbReference>
<dbReference type="Pfam" id="PF13577">
    <property type="entry name" value="SnoaL_4"/>
    <property type="match status" value="1"/>
</dbReference>
<gene>
    <name evidence="2" type="ORF">L284_12960</name>
</gene>
<protein>
    <recommendedName>
        <fullName evidence="1">SnoaL-like domain-containing protein</fullName>
    </recommendedName>
</protein>
<feature type="domain" description="SnoaL-like" evidence="1">
    <location>
        <begin position="5"/>
        <end position="141"/>
    </location>
</feature>
<organism evidence="2 3">
    <name type="scientific">Novosphingobium lindaniclasticum LE124</name>
    <dbReference type="NCBI Taxonomy" id="1096930"/>
    <lineage>
        <taxon>Bacteria</taxon>
        <taxon>Pseudomonadati</taxon>
        <taxon>Pseudomonadota</taxon>
        <taxon>Alphaproteobacteria</taxon>
        <taxon>Sphingomonadales</taxon>
        <taxon>Sphingomonadaceae</taxon>
        <taxon>Novosphingobium</taxon>
    </lineage>
</organism>
<comment type="caution">
    <text evidence="2">The sequence shown here is derived from an EMBL/GenBank/DDBJ whole genome shotgun (WGS) entry which is preliminary data.</text>
</comment>
<dbReference type="EMBL" id="ATHL01000082">
    <property type="protein sequence ID" value="EQB14299.1"/>
    <property type="molecule type" value="Genomic_DNA"/>
</dbReference>
<name>T0IXB1_9SPHN</name>
<proteinExistence type="predicted"/>
<dbReference type="Gene3D" id="3.10.450.50">
    <property type="match status" value="1"/>
</dbReference>
<keyword evidence="3" id="KW-1185">Reference proteome</keyword>
<dbReference type="SUPFAM" id="SSF54427">
    <property type="entry name" value="NTF2-like"/>
    <property type="match status" value="1"/>
</dbReference>
<sequence length="158" mass="18166">MTKATASRAEIRDFYDDCAAVLDAEDLAAFPAFFTQDCLYRVISRENHDDGLDHAPIHCRGKAMIIDRVTSTREVALYQPRSLRHFISGVRILSDDGDEIRSSANFLIIESLVEQEPQILMVGRYLDRIVREEGELRFRERSCVYDNYHIRTTLVIPA</sequence>
<dbReference type="AlphaFoldDB" id="T0IXB1"/>
<evidence type="ECO:0000313" key="2">
    <source>
        <dbReference type="EMBL" id="EQB14299.1"/>
    </source>
</evidence>
<dbReference type="eggNOG" id="COG5517">
    <property type="taxonomic scope" value="Bacteria"/>
</dbReference>
<reference evidence="2 3" key="1">
    <citation type="journal article" date="2013" name="Genome Announc.">
        <title>Genome Sequence of Novosphingobium lindaniclasticum LE124T, Isolated from a Hexachlorocyclohexane Dumpsite.</title>
        <authorList>
            <person name="Saxena A."/>
            <person name="Nayyar N."/>
            <person name="Sangwan N."/>
            <person name="Kumari R."/>
            <person name="Khurana J.P."/>
            <person name="Lal R."/>
        </authorList>
    </citation>
    <scope>NUCLEOTIDE SEQUENCE [LARGE SCALE GENOMIC DNA]</scope>
    <source>
        <strain evidence="2 3">LE124</strain>
    </source>
</reference>
<evidence type="ECO:0000313" key="3">
    <source>
        <dbReference type="Proteomes" id="UP000015527"/>
    </source>
</evidence>
<dbReference type="InterPro" id="IPR032710">
    <property type="entry name" value="NTF2-like_dom_sf"/>
</dbReference>
<dbReference type="Proteomes" id="UP000015527">
    <property type="component" value="Unassembled WGS sequence"/>
</dbReference>
<dbReference type="InterPro" id="IPR037401">
    <property type="entry name" value="SnoaL-like"/>
</dbReference>
<dbReference type="PATRIC" id="fig|1096930.3.peg.2584"/>